<keyword evidence="3" id="KW-1185">Reference proteome</keyword>
<name>A0A1Y2DUD3_9PEZI</name>
<feature type="compositionally biased region" description="Basic and acidic residues" evidence="1">
    <location>
        <begin position="104"/>
        <end position="129"/>
    </location>
</feature>
<evidence type="ECO:0000256" key="1">
    <source>
        <dbReference type="SAM" id="MobiDB-lite"/>
    </source>
</evidence>
<feature type="region of interest" description="Disordered" evidence="1">
    <location>
        <begin position="219"/>
        <end position="263"/>
    </location>
</feature>
<dbReference type="EMBL" id="MCFJ01000008">
    <property type="protein sequence ID" value="ORY62902.1"/>
    <property type="molecule type" value="Genomic_DNA"/>
</dbReference>
<dbReference type="OrthoDB" id="444325at2759"/>
<feature type="region of interest" description="Disordered" evidence="1">
    <location>
        <begin position="82"/>
        <end position="205"/>
    </location>
</feature>
<proteinExistence type="predicted"/>
<comment type="caution">
    <text evidence="2">The sequence shown here is derived from an EMBL/GenBank/DDBJ whole genome shotgun (WGS) entry which is preliminary data.</text>
</comment>
<feature type="compositionally biased region" description="Polar residues" evidence="1">
    <location>
        <begin position="221"/>
        <end position="237"/>
    </location>
</feature>
<feature type="region of interest" description="Disordered" evidence="1">
    <location>
        <begin position="322"/>
        <end position="345"/>
    </location>
</feature>
<accession>A0A1Y2DUD3</accession>
<evidence type="ECO:0008006" key="4">
    <source>
        <dbReference type="Google" id="ProtNLM"/>
    </source>
</evidence>
<dbReference type="Proteomes" id="UP000193689">
    <property type="component" value="Unassembled WGS sequence"/>
</dbReference>
<gene>
    <name evidence="2" type="ORF">BCR38DRAFT_217127</name>
</gene>
<evidence type="ECO:0000313" key="2">
    <source>
        <dbReference type="EMBL" id="ORY62902.1"/>
    </source>
</evidence>
<dbReference type="AlphaFoldDB" id="A0A1Y2DUD3"/>
<protein>
    <recommendedName>
        <fullName evidence="4">Zinc knuckle CX2CX3GHX4C domain-containing protein</fullName>
    </recommendedName>
</protein>
<organism evidence="2 3">
    <name type="scientific">Pseudomassariella vexata</name>
    <dbReference type="NCBI Taxonomy" id="1141098"/>
    <lineage>
        <taxon>Eukaryota</taxon>
        <taxon>Fungi</taxon>
        <taxon>Dikarya</taxon>
        <taxon>Ascomycota</taxon>
        <taxon>Pezizomycotina</taxon>
        <taxon>Sordariomycetes</taxon>
        <taxon>Xylariomycetidae</taxon>
        <taxon>Amphisphaeriales</taxon>
        <taxon>Pseudomassariaceae</taxon>
        <taxon>Pseudomassariella</taxon>
    </lineage>
</organism>
<feature type="compositionally biased region" description="Basic and acidic residues" evidence="1">
    <location>
        <begin position="238"/>
        <end position="247"/>
    </location>
</feature>
<sequence length="422" mass="47413">MQSRRQDSRFGNIDIANNLVLGHYIWHCPTNMDPSYDRLPDHDYVCGFCGQMGHHLATLCPRNDQPWSLTHQRKDVGIQMKSMSDQWKASPQRAGRLPANYDTYRPDDFSSPRHRSDMADGQLRDRRDSQTTFTLPLRDRTNSPLRAKRARENSPKPPYRSLPLRTRLGYTPEAVRQHTDRYRPNLSRNKPFKAGGSGPTIFKENKTEGRLSYHDEDVFMSTGSPLATPSNATSNPRSSDRSNHAESLKGTPTRLNEKSGIKMSSTTGLNEAFGSKINEPIGAVADEFLSLLGIQFQNDENNDEVASTPESDVLIQDVASEPHTENDADGVSISESTLQHGPDGKPCRLVTKPNFRDEVVRLFQRHPNPIVTELKRPRAVDVWEEAEKSVWSSTSGPTGRSMPRSPTVLQTNWRGSSFVSSD</sequence>
<dbReference type="STRING" id="1141098.A0A1Y2DUD3"/>
<dbReference type="RefSeq" id="XP_040714559.1">
    <property type="nucleotide sequence ID" value="XM_040854205.1"/>
</dbReference>
<dbReference type="InParanoid" id="A0A1Y2DUD3"/>
<dbReference type="GeneID" id="63770417"/>
<feature type="region of interest" description="Disordered" evidence="1">
    <location>
        <begin position="388"/>
        <end position="409"/>
    </location>
</feature>
<evidence type="ECO:0000313" key="3">
    <source>
        <dbReference type="Proteomes" id="UP000193689"/>
    </source>
</evidence>
<reference evidence="2 3" key="1">
    <citation type="submission" date="2016-07" db="EMBL/GenBank/DDBJ databases">
        <title>Pervasive Adenine N6-methylation of Active Genes in Fungi.</title>
        <authorList>
            <consortium name="DOE Joint Genome Institute"/>
            <person name="Mondo S.J."/>
            <person name="Dannebaum R.O."/>
            <person name="Kuo R.C."/>
            <person name="Labutti K."/>
            <person name="Haridas S."/>
            <person name="Kuo A."/>
            <person name="Salamov A."/>
            <person name="Ahrendt S.R."/>
            <person name="Lipzen A."/>
            <person name="Sullivan W."/>
            <person name="Andreopoulos W.B."/>
            <person name="Clum A."/>
            <person name="Lindquist E."/>
            <person name="Daum C."/>
            <person name="Ramamoorthy G.K."/>
            <person name="Gryganskyi A."/>
            <person name="Culley D."/>
            <person name="Magnuson J.K."/>
            <person name="James T.Y."/>
            <person name="O'Malley M.A."/>
            <person name="Stajich J.E."/>
            <person name="Spatafora J.W."/>
            <person name="Visel A."/>
            <person name="Grigoriev I.V."/>
        </authorList>
    </citation>
    <scope>NUCLEOTIDE SEQUENCE [LARGE SCALE GENOMIC DNA]</scope>
    <source>
        <strain evidence="2 3">CBS 129021</strain>
    </source>
</reference>